<dbReference type="PANTHER" id="PTHR10870">
    <property type="entry name" value="CELL CYCLE CHECKPOINT PROTEIN RAD1"/>
    <property type="match status" value="1"/>
</dbReference>
<dbReference type="PANTHER" id="PTHR10870:SF0">
    <property type="entry name" value="CELL CYCLE CHECKPOINT PROTEIN RAD1"/>
    <property type="match status" value="1"/>
</dbReference>
<evidence type="ECO:0000313" key="6">
    <source>
        <dbReference type="EMBL" id="KAG7167010.1"/>
    </source>
</evidence>
<protein>
    <submittedName>
        <fullName evidence="6">Cell cycle checkpoint protein RAD1-like</fullName>
    </submittedName>
</protein>
<organism evidence="6 7">
    <name type="scientific">Homarus americanus</name>
    <name type="common">American lobster</name>
    <dbReference type="NCBI Taxonomy" id="6706"/>
    <lineage>
        <taxon>Eukaryota</taxon>
        <taxon>Metazoa</taxon>
        <taxon>Ecdysozoa</taxon>
        <taxon>Arthropoda</taxon>
        <taxon>Crustacea</taxon>
        <taxon>Multicrustacea</taxon>
        <taxon>Malacostraca</taxon>
        <taxon>Eumalacostraca</taxon>
        <taxon>Eucarida</taxon>
        <taxon>Decapoda</taxon>
        <taxon>Pleocyemata</taxon>
        <taxon>Astacidea</taxon>
        <taxon>Nephropoidea</taxon>
        <taxon>Nephropidae</taxon>
        <taxon>Homarus</taxon>
    </lineage>
</organism>
<dbReference type="EMBL" id="JAHLQT010021845">
    <property type="protein sequence ID" value="KAG7167010.1"/>
    <property type="molecule type" value="Genomic_DNA"/>
</dbReference>
<gene>
    <name evidence="6" type="primary">RAD1-L</name>
    <name evidence="6" type="ORF">Hamer_G005319</name>
</gene>
<evidence type="ECO:0000256" key="3">
    <source>
        <dbReference type="ARBA" id="ARBA00022763"/>
    </source>
</evidence>
<dbReference type="OrthoDB" id="337581at2759"/>
<comment type="caution">
    <text evidence="6">The sequence shown here is derived from an EMBL/GenBank/DDBJ whole genome shotgun (WGS) entry which is preliminary data.</text>
</comment>
<dbReference type="CDD" id="cd00577">
    <property type="entry name" value="PCNA"/>
    <property type="match status" value="1"/>
</dbReference>
<evidence type="ECO:0000256" key="4">
    <source>
        <dbReference type="ARBA" id="ARBA00023204"/>
    </source>
</evidence>
<dbReference type="GO" id="GO:0030896">
    <property type="term" value="C:checkpoint clamp complex"/>
    <property type="evidence" value="ECO:0007669"/>
    <property type="project" value="TreeGrafter"/>
</dbReference>
<keyword evidence="7" id="KW-1185">Reference proteome</keyword>
<proteinExistence type="inferred from homology"/>
<dbReference type="AlphaFoldDB" id="A0A8J5JYW7"/>
<keyword evidence="3" id="KW-0227">DNA damage</keyword>
<dbReference type="InterPro" id="IPR003021">
    <property type="entry name" value="Rad1_Rec1_Rad17"/>
</dbReference>
<comment type="subcellular location">
    <subcellularLocation>
        <location evidence="1">Nucleus</location>
    </subcellularLocation>
</comment>
<dbReference type="GO" id="GO:0006281">
    <property type="term" value="P:DNA repair"/>
    <property type="evidence" value="ECO:0007669"/>
    <property type="project" value="UniProtKB-KW"/>
</dbReference>
<keyword evidence="4" id="KW-0234">DNA repair</keyword>
<reference evidence="6" key="1">
    <citation type="journal article" date="2021" name="Sci. Adv.">
        <title>The American lobster genome reveals insights on longevity, neural, and immune adaptations.</title>
        <authorList>
            <person name="Polinski J.M."/>
            <person name="Zimin A.V."/>
            <person name="Clark K.F."/>
            <person name="Kohn A.B."/>
            <person name="Sadowski N."/>
            <person name="Timp W."/>
            <person name="Ptitsyn A."/>
            <person name="Khanna P."/>
            <person name="Romanova D.Y."/>
            <person name="Williams P."/>
            <person name="Greenwood S.J."/>
            <person name="Moroz L.L."/>
            <person name="Walt D.R."/>
            <person name="Bodnar A.G."/>
        </authorList>
    </citation>
    <scope>NUCLEOTIDE SEQUENCE</scope>
    <source>
        <strain evidence="6">GMGI-L3</strain>
    </source>
</reference>
<evidence type="ECO:0000256" key="2">
    <source>
        <dbReference type="ARBA" id="ARBA00010991"/>
    </source>
</evidence>
<dbReference type="Proteomes" id="UP000747542">
    <property type="component" value="Unassembled WGS sequence"/>
</dbReference>
<comment type="similarity">
    <text evidence="2">Belongs to the rad1 family.</text>
</comment>
<evidence type="ECO:0000256" key="1">
    <source>
        <dbReference type="ARBA" id="ARBA00004123"/>
    </source>
</evidence>
<keyword evidence="5" id="KW-0539">Nucleus</keyword>
<dbReference type="GO" id="GO:0000077">
    <property type="term" value="P:DNA damage checkpoint signaling"/>
    <property type="evidence" value="ECO:0007669"/>
    <property type="project" value="InterPro"/>
</dbReference>
<accession>A0A8J5JYW7</accession>
<evidence type="ECO:0000256" key="5">
    <source>
        <dbReference type="ARBA" id="ARBA00023242"/>
    </source>
</evidence>
<name>A0A8J5JYW7_HOMAM</name>
<sequence length="282" mass="31812">MSQLSHHDDNNEDYPLVIKTENANTVLQLLRAINFSEMATVIGSPEGLRVVVEEGKCIQASAFLQSQMFQEYHSQDDVVTFKINLNVLVECLNIFGGSSLPGVAPSLKMCYGGYGSPLSLVLEEASVLTDCNIRTQEADDTLEFNFCNTSVVNKIVMRSECLRDIFSEFDYNCCGVPVLEILTSPDPPYFRLSTISNMSTSDTDIPKDSDMIETFSCTKTMRQRYKLALLRPSIKPLTIAQKVLLRTDERGILCLQFMVKMEDNHICFVEFFCCPEEEEEIE</sequence>
<evidence type="ECO:0000313" key="7">
    <source>
        <dbReference type="Proteomes" id="UP000747542"/>
    </source>
</evidence>
<dbReference type="Pfam" id="PF02144">
    <property type="entry name" value="Rad1"/>
    <property type="match status" value="1"/>
</dbReference>